<organism evidence="3 4">
    <name type="scientific">Candidatus Mycolicibacterium alkanivorans</name>
    <dbReference type="NCBI Taxonomy" id="2954114"/>
    <lineage>
        <taxon>Bacteria</taxon>
        <taxon>Bacillati</taxon>
        <taxon>Actinomycetota</taxon>
        <taxon>Actinomycetes</taxon>
        <taxon>Mycobacteriales</taxon>
        <taxon>Mycobacteriaceae</taxon>
        <taxon>Mycolicibacterium</taxon>
    </lineage>
</organism>
<sequence>MVALAWILIPTGALLICSAVRTPIYYPRYLCFTAPAMAVLLGVCVVQAARKPWLITGVLVAFAVAALPNYALSQRGPYKREGMDYSQVADVVSHHAKPGDCLLLDNTTSWKPGPIRPLLAARPSAYRTLIDPGRGAPATSSDQLWDGYVPIWTVLDQVRRCTVLWTVSQRDDTLPDRDRGIALAPGPGSDRCRCIASPTDSVFGSSSGGSSTSPRLSSRLASDDGDPRWSAANGLAATLAWLAGRLGNPGVPHVPLPGASSAS</sequence>
<keyword evidence="2" id="KW-0812">Transmembrane</keyword>
<evidence type="ECO:0000313" key="4">
    <source>
        <dbReference type="Proteomes" id="UP001139068"/>
    </source>
</evidence>
<evidence type="ECO:0000256" key="1">
    <source>
        <dbReference type="SAM" id="MobiDB-lite"/>
    </source>
</evidence>
<keyword evidence="2" id="KW-0472">Membrane</keyword>
<evidence type="ECO:0000256" key="2">
    <source>
        <dbReference type="SAM" id="Phobius"/>
    </source>
</evidence>
<comment type="caution">
    <text evidence="3">The sequence shown here is derived from an EMBL/GenBank/DDBJ whole genome shotgun (WGS) entry which is preliminary data.</text>
</comment>
<evidence type="ECO:0000313" key="3">
    <source>
        <dbReference type="EMBL" id="MCI4675896.1"/>
    </source>
</evidence>
<proteinExistence type="predicted"/>
<dbReference type="RefSeq" id="WP_243072154.1">
    <property type="nucleotide sequence ID" value="NZ_JAIVFL010000001.1"/>
</dbReference>
<keyword evidence="4" id="KW-1185">Reference proteome</keyword>
<accession>A0ABS9YXD1</accession>
<reference evidence="3" key="1">
    <citation type="journal article" date="2022" name="ISME J.">
        <title>Identification of active gaseous-alkane degraders at natural gas seeps.</title>
        <authorList>
            <person name="Farhan Ul Haque M."/>
            <person name="Hernandez M."/>
            <person name="Crombie A.T."/>
            <person name="Murrell J.C."/>
        </authorList>
    </citation>
    <scope>NUCLEOTIDE SEQUENCE</scope>
    <source>
        <strain evidence="3">ANDR5</strain>
    </source>
</reference>
<dbReference type="Proteomes" id="UP001139068">
    <property type="component" value="Unassembled WGS sequence"/>
</dbReference>
<name>A0ABS9YXD1_9MYCO</name>
<feature type="compositionally biased region" description="Low complexity" evidence="1">
    <location>
        <begin position="201"/>
        <end position="220"/>
    </location>
</feature>
<dbReference type="EMBL" id="JAIVFL010000001">
    <property type="protein sequence ID" value="MCI4675896.1"/>
    <property type="molecule type" value="Genomic_DNA"/>
</dbReference>
<feature type="transmembrane region" description="Helical" evidence="2">
    <location>
        <begin position="53"/>
        <end position="72"/>
    </location>
</feature>
<feature type="region of interest" description="Disordered" evidence="1">
    <location>
        <begin position="201"/>
        <end position="224"/>
    </location>
</feature>
<keyword evidence="2" id="KW-1133">Transmembrane helix</keyword>
<gene>
    <name evidence="3" type="ORF">K9U37_13835</name>
</gene>
<feature type="transmembrane region" description="Helical" evidence="2">
    <location>
        <begin position="29"/>
        <end position="46"/>
    </location>
</feature>
<protein>
    <submittedName>
        <fullName evidence="3">Uncharacterized protein</fullName>
    </submittedName>
</protein>